<feature type="region of interest" description="Disordered" evidence="8">
    <location>
        <begin position="17"/>
        <end position="41"/>
    </location>
</feature>
<dbReference type="Proteomes" id="UP000623461">
    <property type="component" value="Unassembled WGS sequence"/>
</dbReference>
<dbReference type="InterPro" id="IPR001525">
    <property type="entry name" value="C5_MeTfrase"/>
</dbReference>
<dbReference type="InterPro" id="IPR050390">
    <property type="entry name" value="C5-Methyltransferase"/>
</dbReference>
<evidence type="ECO:0000256" key="1">
    <source>
        <dbReference type="ARBA" id="ARBA00022603"/>
    </source>
</evidence>
<evidence type="ECO:0000256" key="8">
    <source>
        <dbReference type="SAM" id="MobiDB-lite"/>
    </source>
</evidence>
<evidence type="ECO:0000256" key="7">
    <source>
        <dbReference type="RuleBase" id="RU000417"/>
    </source>
</evidence>
<dbReference type="PANTHER" id="PTHR10629">
    <property type="entry name" value="CYTOSINE-SPECIFIC METHYLTRANSFERASE"/>
    <property type="match status" value="1"/>
</dbReference>
<dbReference type="InterPro" id="IPR031303">
    <property type="entry name" value="C5_meth_CS"/>
</dbReference>
<dbReference type="GO" id="GO:0008168">
    <property type="term" value="F:methyltransferase activity"/>
    <property type="evidence" value="ECO:0007669"/>
    <property type="project" value="UniProtKB-KW"/>
</dbReference>
<dbReference type="PRINTS" id="PR00105">
    <property type="entry name" value="C5METTRFRASE"/>
</dbReference>
<gene>
    <name evidence="9" type="ORF">GCM10009721_11810</name>
</gene>
<dbReference type="EMBL" id="BMNZ01000002">
    <property type="protein sequence ID" value="GGM88394.1"/>
    <property type="molecule type" value="Genomic_DNA"/>
</dbReference>
<protein>
    <recommendedName>
        <fullName evidence="7">Cytosine-specific methyltransferase</fullName>
        <ecNumber evidence="7">2.1.1.37</ecNumber>
    </recommendedName>
</protein>
<name>A0ABQ2HU86_9MICO</name>
<comment type="catalytic activity">
    <reaction evidence="7">
        <text>a 2'-deoxycytidine in DNA + S-adenosyl-L-methionine = a 5-methyl-2'-deoxycytidine in DNA + S-adenosyl-L-homocysteine + H(+)</text>
        <dbReference type="Rhea" id="RHEA:13681"/>
        <dbReference type="Rhea" id="RHEA-COMP:11369"/>
        <dbReference type="Rhea" id="RHEA-COMP:11370"/>
        <dbReference type="ChEBI" id="CHEBI:15378"/>
        <dbReference type="ChEBI" id="CHEBI:57856"/>
        <dbReference type="ChEBI" id="CHEBI:59789"/>
        <dbReference type="ChEBI" id="CHEBI:85452"/>
        <dbReference type="ChEBI" id="CHEBI:85454"/>
        <dbReference type="EC" id="2.1.1.37"/>
    </reaction>
</comment>
<keyword evidence="2 5" id="KW-0808">Transferase</keyword>
<dbReference type="InterPro" id="IPR018117">
    <property type="entry name" value="C5_DNA_meth_AS"/>
</dbReference>
<dbReference type="NCBIfam" id="TIGR00675">
    <property type="entry name" value="dcm"/>
    <property type="match status" value="1"/>
</dbReference>
<reference evidence="10" key="1">
    <citation type="journal article" date="2019" name="Int. J. Syst. Evol. Microbiol.">
        <title>The Global Catalogue of Microorganisms (GCM) 10K type strain sequencing project: providing services to taxonomists for standard genome sequencing and annotation.</title>
        <authorList>
            <consortium name="The Broad Institute Genomics Platform"/>
            <consortium name="The Broad Institute Genome Sequencing Center for Infectious Disease"/>
            <person name="Wu L."/>
            <person name="Ma J."/>
        </authorList>
    </citation>
    <scope>NUCLEOTIDE SEQUENCE [LARGE SCALE GENOMIC DNA]</scope>
    <source>
        <strain evidence="10">JCM 1365</strain>
    </source>
</reference>
<dbReference type="GO" id="GO:0032259">
    <property type="term" value="P:methylation"/>
    <property type="evidence" value="ECO:0007669"/>
    <property type="project" value="UniProtKB-KW"/>
</dbReference>
<evidence type="ECO:0000256" key="2">
    <source>
        <dbReference type="ARBA" id="ARBA00022679"/>
    </source>
</evidence>
<evidence type="ECO:0000313" key="10">
    <source>
        <dbReference type="Proteomes" id="UP000623461"/>
    </source>
</evidence>
<evidence type="ECO:0000256" key="3">
    <source>
        <dbReference type="ARBA" id="ARBA00022691"/>
    </source>
</evidence>
<keyword evidence="10" id="KW-1185">Reference proteome</keyword>
<accession>A0ABQ2HU86</accession>
<evidence type="ECO:0000256" key="4">
    <source>
        <dbReference type="ARBA" id="ARBA00022747"/>
    </source>
</evidence>
<dbReference type="SUPFAM" id="SSF53335">
    <property type="entry name" value="S-adenosyl-L-methionine-dependent methyltransferases"/>
    <property type="match status" value="1"/>
</dbReference>
<keyword evidence="1 5" id="KW-0489">Methyltransferase</keyword>
<comment type="similarity">
    <text evidence="5 6">Belongs to the class I-like SAM-binding methyltransferase superfamily. C5-methyltransferase family.</text>
</comment>
<dbReference type="PROSITE" id="PS00095">
    <property type="entry name" value="C5_MTASE_2"/>
    <property type="match status" value="1"/>
</dbReference>
<evidence type="ECO:0000256" key="6">
    <source>
        <dbReference type="RuleBase" id="RU000416"/>
    </source>
</evidence>
<dbReference type="PROSITE" id="PS00094">
    <property type="entry name" value="C5_MTASE_1"/>
    <property type="match status" value="1"/>
</dbReference>
<dbReference type="EC" id="2.1.1.37" evidence="7"/>
<proteinExistence type="inferred from homology"/>
<feature type="active site" evidence="5">
    <location>
        <position position="119"/>
    </location>
</feature>
<dbReference type="Gene3D" id="3.90.120.10">
    <property type="entry name" value="DNA Methylase, subunit A, domain 2"/>
    <property type="match status" value="1"/>
</dbReference>
<feature type="compositionally biased region" description="Polar residues" evidence="8">
    <location>
        <begin position="23"/>
        <end position="37"/>
    </location>
</feature>
<dbReference type="PANTHER" id="PTHR10629:SF52">
    <property type="entry name" value="DNA (CYTOSINE-5)-METHYLTRANSFERASE 1"/>
    <property type="match status" value="1"/>
</dbReference>
<keyword evidence="3 5" id="KW-0949">S-adenosyl-L-methionine</keyword>
<comment type="caution">
    <text evidence="9">The sequence shown here is derived from an EMBL/GenBank/DDBJ whole genome shotgun (WGS) entry which is preliminary data.</text>
</comment>
<dbReference type="InterPro" id="IPR029063">
    <property type="entry name" value="SAM-dependent_MTases_sf"/>
</dbReference>
<evidence type="ECO:0000256" key="5">
    <source>
        <dbReference type="PROSITE-ProRule" id="PRU01016"/>
    </source>
</evidence>
<dbReference type="Pfam" id="PF00145">
    <property type="entry name" value="DNA_methylase"/>
    <property type="match status" value="1"/>
</dbReference>
<evidence type="ECO:0000313" key="9">
    <source>
        <dbReference type="EMBL" id="GGM88394.1"/>
    </source>
</evidence>
<sequence>MPALGVTSHGLSGDAATVPFMLPTTSPRHGSSPSSEASDARPYRELTVLDLFAGAGGLTAGLHEGSSRFRTVRAVEMDVEAAASYAENFTDVVYAGGIEQWLHEEDVPDVDIVVGGPPCQGFSPLGKQDANDERNTLWRHYVETIRRAKPQMFLMENVPAFLKSPQFDIFAASFDESGPLSDYRFLPQVLNSAEFGAAQVRKRVVVMGAHKDLDAPDFPQSSVAEGYRTVRDAFEGITPFTGQRELPPRQLEFRSRLLKGSFKSSELHIGRHYADTSLERFRSIPYGGGRFDLPEGLKTPCWKKHTTGSGDVMGRLVWEKPSVTIRTEFFKPEKGRYLHPTQHRAITHFEAARLQGFPDDFRFVGSKTSIARQIGNAVPIPLGAALGAHLAQKLN</sequence>
<dbReference type="Gene3D" id="3.40.50.150">
    <property type="entry name" value="Vaccinia Virus protein VP39"/>
    <property type="match status" value="1"/>
</dbReference>
<dbReference type="PROSITE" id="PS51679">
    <property type="entry name" value="SAM_MT_C5"/>
    <property type="match status" value="1"/>
</dbReference>
<organism evidence="9 10">
    <name type="scientific">Terrabacter tumescens</name>
    <dbReference type="NCBI Taxonomy" id="60443"/>
    <lineage>
        <taxon>Bacteria</taxon>
        <taxon>Bacillati</taxon>
        <taxon>Actinomycetota</taxon>
        <taxon>Actinomycetes</taxon>
        <taxon>Micrococcales</taxon>
        <taxon>Intrasporangiaceae</taxon>
        <taxon>Terrabacter</taxon>
    </lineage>
</organism>
<keyword evidence="4" id="KW-0680">Restriction system</keyword>